<comment type="caution">
    <text evidence="1">The sequence shown here is derived from an EMBL/GenBank/DDBJ whole genome shotgun (WGS) entry which is preliminary data.</text>
</comment>
<proteinExistence type="predicted"/>
<dbReference type="Proteomes" id="UP000257039">
    <property type="component" value="Unassembled WGS sequence"/>
</dbReference>
<dbReference type="EMBL" id="NDXW01000001">
    <property type="protein sequence ID" value="RDH42923.1"/>
    <property type="molecule type" value="Genomic_DNA"/>
</dbReference>
<dbReference type="PIRSF" id="PIRSF026326">
    <property type="entry name" value="InaA"/>
    <property type="match status" value="1"/>
</dbReference>
<dbReference type="Pfam" id="PF06293">
    <property type="entry name" value="Kdo"/>
    <property type="match status" value="1"/>
</dbReference>
<gene>
    <name evidence="1" type="ORF">B9G39_05355</name>
</gene>
<accession>A0A4P9VIE8</accession>
<evidence type="ECO:0000313" key="1">
    <source>
        <dbReference type="EMBL" id="RDH42923.1"/>
    </source>
</evidence>
<dbReference type="InterPro" id="IPR027023">
    <property type="entry name" value="Put_LipoPS_kinase_InaA"/>
</dbReference>
<dbReference type="InterPro" id="IPR011009">
    <property type="entry name" value="Kinase-like_dom_sf"/>
</dbReference>
<organism evidence="1 2">
    <name type="scientific">Zooshikella ganghwensis</name>
    <dbReference type="NCBI Taxonomy" id="202772"/>
    <lineage>
        <taxon>Bacteria</taxon>
        <taxon>Pseudomonadati</taxon>
        <taxon>Pseudomonadota</taxon>
        <taxon>Gammaproteobacteria</taxon>
        <taxon>Oceanospirillales</taxon>
        <taxon>Zooshikellaceae</taxon>
        <taxon>Zooshikella</taxon>
    </lineage>
</organism>
<sequence>MQYLCPSFATLAKQQQLIHFNDFWDLTIPWFEAPNHRRNGWSGVIEYTLTDLNGHSHRYFIKRQENHNTRSLRHPFSGEPTYRRELISILKLQALNVPTLDVVYYQERKEKNNHQAILISKALENYQSFGEWYKSNPDEHQLATAFKRLAAIIKQLHHHKLAHYCLYPNHVFIKSDEKNTFDIRLIDLEKVRYTPISAQGRYKDLDCFLRHASGFSPNHLKMFFDEYFKNLSKFSHIQHKLIQQLSQQ</sequence>
<evidence type="ECO:0000313" key="2">
    <source>
        <dbReference type="Proteomes" id="UP000257039"/>
    </source>
</evidence>
<protein>
    <submittedName>
        <fullName evidence="1">InaA protein</fullName>
    </submittedName>
</protein>
<reference evidence="1 2" key="1">
    <citation type="submission" date="2017-04" db="EMBL/GenBank/DDBJ databases">
        <title>Draft genome sequence of Zooshikella ganghwensis VG4 isolated from Red Sea sediments.</title>
        <authorList>
            <person name="Rehman Z."/>
            <person name="Alam I."/>
            <person name="Kamau A."/>
            <person name="Bajic V."/>
            <person name="Leiknes T."/>
        </authorList>
    </citation>
    <scope>NUCLEOTIDE SEQUENCE [LARGE SCALE GENOMIC DNA]</scope>
    <source>
        <strain evidence="1 2">VG4</strain>
    </source>
</reference>
<dbReference type="RefSeq" id="WP_094786345.1">
    <property type="nucleotide sequence ID" value="NZ_NDXW01000001.1"/>
</dbReference>
<dbReference type="AlphaFoldDB" id="A0A4P9VIE8"/>
<dbReference type="SUPFAM" id="SSF56112">
    <property type="entry name" value="Protein kinase-like (PK-like)"/>
    <property type="match status" value="1"/>
</dbReference>
<keyword evidence="2" id="KW-1185">Reference proteome</keyword>
<name>A0A4P9VIE8_9GAMM</name>